<accession>A0A0N0VHX7</accession>
<dbReference type="VEuPathDB" id="TriTrypDB:LpyrH10_01_5560"/>
<name>A0A0N0VHX7_LEPPY</name>
<dbReference type="OMA" id="DNTEKMA"/>
<protein>
    <recommendedName>
        <fullName evidence="4">Thioredoxin domain-containing protein</fullName>
    </recommendedName>
</protein>
<reference evidence="2 3" key="1">
    <citation type="submission" date="2015-07" db="EMBL/GenBank/DDBJ databases">
        <title>High-quality genome of monoxenous trypanosomatid Leptomonas pyrrhocoris.</title>
        <authorList>
            <person name="Flegontov P."/>
            <person name="Butenko A."/>
            <person name="Firsov S."/>
            <person name="Vlcek C."/>
            <person name="Logacheva M.D."/>
            <person name="Field M."/>
            <person name="Filatov D."/>
            <person name="Flegontova O."/>
            <person name="Gerasimov E."/>
            <person name="Jackson A.P."/>
            <person name="Kelly S."/>
            <person name="Opperdoes F."/>
            <person name="O'Reilly A."/>
            <person name="Votypka J."/>
            <person name="Yurchenko V."/>
            <person name="Lukes J."/>
        </authorList>
    </citation>
    <scope>NUCLEOTIDE SEQUENCE [LARGE SCALE GENOMIC DNA]</scope>
    <source>
        <strain evidence="2">H10</strain>
    </source>
</reference>
<evidence type="ECO:0000313" key="2">
    <source>
        <dbReference type="EMBL" id="KPA86361.1"/>
    </source>
</evidence>
<sequence length="174" mass="18131">MPRGRSLSAKSKGSKRSALPPPPPPVILRVNTVKELEREVLTHAGAALVVVVSPLTPSTTDAMIAALEQLNSSRPQLLAEMHFVVVYALQATKEVCEALAVSSLPFVRCYAYGDVVSEFSGDNTEKMALLAKLAATAAAQKAALLAEKEKQRHAEAEAAAAAAMDGAAPVATGV</sequence>
<proteinExistence type="predicted"/>
<feature type="region of interest" description="Disordered" evidence="1">
    <location>
        <begin position="1"/>
        <end position="24"/>
    </location>
</feature>
<evidence type="ECO:0000256" key="1">
    <source>
        <dbReference type="SAM" id="MobiDB-lite"/>
    </source>
</evidence>
<dbReference type="OrthoDB" id="267564at2759"/>
<evidence type="ECO:0000313" key="3">
    <source>
        <dbReference type="Proteomes" id="UP000037923"/>
    </source>
</evidence>
<keyword evidence="3" id="KW-1185">Reference proteome</keyword>
<dbReference type="AlphaFoldDB" id="A0A0N0VHX7"/>
<dbReference type="RefSeq" id="XP_015664800.1">
    <property type="nucleotide sequence ID" value="XM_015796792.1"/>
</dbReference>
<evidence type="ECO:0008006" key="4">
    <source>
        <dbReference type="Google" id="ProtNLM"/>
    </source>
</evidence>
<comment type="caution">
    <text evidence="2">The sequence shown here is derived from an EMBL/GenBank/DDBJ whole genome shotgun (WGS) entry which is preliminary data.</text>
</comment>
<dbReference type="GeneID" id="26900853"/>
<dbReference type="Proteomes" id="UP000037923">
    <property type="component" value="Unassembled WGS sequence"/>
</dbReference>
<gene>
    <name evidence="2" type="ORF">ABB37_00556</name>
</gene>
<dbReference type="EMBL" id="LGTL01000001">
    <property type="protein sequence ID" value="KPA86361.1"/>
    <property type="molecule type" value="Genomic_DNA"/>
</dbReference>
<organism evidence="2 3">
    <name type="scientific">Leptomonas pyrrhocoris</name>
    <name type="common">Firebug parasite</name>
    <dbReference type="NCBI Taxonomy" id="157538"/>
    <lineage>
        <taxon>Eukaryota</taxon>
        <taxon>Discoba</taxon>
        <taxon>Euglenozoa</taxon>
        <taxon>Kinetoplastea</taxon>
        <taxon>Metakinetoplastina</taxon>
        <taxon>Trypanosomatida</taxon>
        <taxon>Trypanosomatidae</taxon>
        <taxon>Leishmaniinae</taxon>
        <taxon>Leptomonas</taxon>
    </lineage>
</organism>